<dbReference type="InterPro" id="IPR016024">
    <property type="entry name" value="ARM-type_fold"/>
</dbReference>
<dbReference type="Pfam" id="PF13646">
    <property type="entry name" value="HEAT_2"/>
    <property type="match status" value="1"/>
</dbReference>
<dbReference type="SUPFAM" id="SSF48371">
    <property type="entry name" value="ARM repeat"/>
    <property type="match status" value="1"/>
</dbReference>
<feature type="chain" id="PRO_5021965675" evidence="1">
    <location>
        <begin position="28"/>
        <end position="590"/>
    </location>
</feature>
<dbReference type="AlphaFoldDB" id="A0A517MC31"/>
<accession>A0A517MC31</accession>
<keyword evidence="3" id="KW-1185">Reference proteome</keyword>
<dbReference type="EMBL" id="CP036262">
    <property type="protein sequence ID" value="QDS92449.1"/>
    <property type="molecule type" value="Genomic_DNA"/>
</dbReference>
<sequence precursor="true">MKVTVSRVMAWLTWATIWMCLALPCRAADDQSSNDPIVSPRYLEQPKIELKKPQIRWSPDLQNSWMQSLLLDEIDLKREASDALTLAQSLGMQALPEFRDVLWQIIDDDNTPVSCRVSAAQAYIAMGKPPANDELSAAVVRWPTALAIVLEPALAAWDSHLMRDIWLQRVQSDQADPALLRVAVEALGTVRDPASETALTALLQSSHQPFSLRMVAARSLSRLPGPHRVDLARAMLDAPLSAPMQWLLGVQLLGEEQSDEAIQLLERFADLDAPAVAGEALRQLLQVAPQKVIARAKQNIDDRDANIRAVTVDALITTGTLANIELLARALQDPVLTTRRTARDGLLQFASEEALTPEVVQKATTVLDSNDWRGIEQALILLTKLQQRDARQRLFQLLEHDRGEVMETAAWSIKELAQPDWSEQSLAALRKHLQNLTDAPTAAKLDALIHLVETMGVLRMPESLELLRTFVPKNSPFSPSVRGAAVWAIGEILQGQPNADVVSELQSRLNDNSPTLPESEIVRGMAAVSLGKMQSKASLQHLIRWRDSEQLNSFIGRRSAWAIFKITGDPIGKARTPTTNLRGWSVQPLK</sequence>
<organism evidence="2 3">
    <name type="scientific">Roseimaritima multifibrata</name>
    <dbReference type="NCBI Taxonomy" id="1930274"/>
    <lineage>
        <taxon>Bacteria</taxon>
        <taxon>Pseudomonadati</taxon>
        <taxon>Planctomycetota</taxon>
        <taxon>Planctomycetia</taxon>
        <taxon>Pirellulales</taxon>
        <taxon>Pirellulaceae</taxon>
        <taxon>Roseimaritima</taxon>
    </lineage>
</organism>
<feature type="signal peptide" evidence="1">
    <location>
        <begin position="1"/>
        <end position="27"/>
    </location>
</feature>
<evidence type="ECO:0000256" key="1">
    <source>
        <dbReference type="SAM" id="SignalP"/>
    </source>
</evidence>
<keyword evidence="1" id="KW-0732">Signal</keyword>
<dbReference type="GO" id="GO:0016829">
    <property type="term" value="F:lyase activity"/>
    <property type="evidence" value="ECO:0007669"/>
    <property type="project" value="UniProtKB-KW"/>
</dbReference>
<dbReference type="InterPro" id="IPR004155">
    <property type="entry name" value="PBS_lyase_HEAT"/>
</dbReference>
<evidence type="ECO:0000313" key="3">
    <source>
        <dbReference type="Proteomes" id="UP000320672"/>
    </source>
</evidence>
<evidence type="ECO:0000313" key="2">
    <source>
        <dbReference type="EMBL" id="QDS92449.1"/>
    </source>
</evidence>
<name>A0A517MC31_9BACT</name>
<gene>
    <name evidence="2" type="ORF">FF011L_11920</name>
</gene>
<dbReference type="Proteomes" id="UP000320672">
    <property type="component" value="Chromosome"/>
</dbReference>
<protein>
    <submittedName>
        <fullName evidence="2">PBS lyase HEAT-like repeat protein</fullName>
    </submittedName>
</protein>
<reference evidence="2 3" key="1">
    <citation type="submission" date="2019-02" db="EMBL/GenBank/DDBJ databases">
        <title>Deep-cultivation of Planctomycetes and their phenomic and genomic characterization uncovers novel biology.</title>
        <authorList>
            <person name="Wiegand S."/>
            <person name="Jogler M."/>
            <person name="Boedeker C."/>
            <person name="Pinto D."/>
            <person name="Vollmers J."/>
            <person name="Rivas-Marin E."/>
            <person name="Kohn T."/>
            <person name="Peeters S.H."/>
            <person name="Heuer A."/>
            <person name="Rast P."/>
            <person name="Oberbeckmann S."/>
            <person name="Bunk B."/>
            <person name="Jeske O."/>
            <person name="Meyerdierks A."/>
            <person name="Storesund J.E."/>
            <person name="Kallscheuer N."/>
            <person name="Luecker S."/>
            <person name="Lage O.M."/>
            <person name="Pohl T."/>
            <person name="Merkel B.J."/>
            <person name="Hornburger P."/>
            <person name="Mueller R.-W."/>
            <person name="Bruemmer F."/>
            <person name="Labrenz M."/>
            <person name="Spormann A.M."/>
            <person name="Op den Camp H."/>
            <person name="Overmann J."/>
            <person name="Amann R."/>
            <person name="Jetten M.S.M."/>
            <person name="Mascher T."/>
            <person name="Medema M.H."/>
            <person name="Devos D.P."/>
            <person name="Kaster A.-K."/>
            <person name="Ovreas L."/>
            <person name="Rohde M."/>
            <person name="Galperin M.Y."/>
            <person name="Jogler C."/>
        </authorList>
    </citation>
    <scope>NUCLEOTIDE SEQUENCE [LARGE SCALE GENOMIC DNA]</scope>
    <source>
        <strain evidence="2 3">FF011L</strain>
    </source>
</reference>
<dbReference type="KEGG" id="rml:FF011L_11920"/>
<dbReference type="SMART" id="SM00567">
    <property type="entry name" value="EZ_HEAT"/>
    <property type="match status" value="5"/>
</dbReference>
<dbReference type="InterPro" id="IPR011989">
    <property type="entry name" value="ARM-like"/>
</dbReference>
<dbReference type="OrthoDB" id="280208at2"/>
<dbReference type="RefSeq" id="WP_145350702.1">
    <property type="nucleotide sequence ID" value="NZ_CP036262.1"/>
</dbReference>
<dbReference type="Gene3D" id="1.25.10.10">
    <property type="entry name" value="Leucine-rich Repeat Variant"/>
    <property type="match status" value="2"/>
</dbReference>
<keyword evidence="2" id="KW-0456">Lyase</keyword>
<proteinExistence type="predicted"/>